<protein>
    <submittedName>
        <fullName evidence="2">DZF domain-containing protein</fullName>
    </submittedName>
</protein>
<evidence type="ECO:0000313" key="1">
    <source>
        <dbReference type="Proteomes" id="UP000887579"/>
    </source>
</evidence>
<sequence>MDFPPETLATLSNINESLKKLQKAVKDFTNISYDEHLQRPAIEQAEIHMSAMYATVALAAINEKLQGNDPGNNDELQIEIKRVQKLEARLKEQRDKNLRPRLNQYAAKAFVRNAMFDVNEPSKKNNDGENMDIKEEAEDSNEEDDEEEEQEDEVQKMNRGYIPSLMNPPSFRPAGYHAAFKRPLPFDQYLCEHFFPRIPEGDDTIVTQALLQRNQALMPSVAEQASINQMVSKVKQILDNVQNTPKKVPNVEIQEVREVGSFKKGTMMTKSNIADLVVILKTLPTVELVMTLGQKVVDELKSEQKEIFGCVSRPYGCEIAGTQAVVRIYVTIIPPNVPLLEPDLHMPAHILQQNMAMIRHSRWFEENGNTSTMKVLVRCLKDMKKRHEGFEKFSVWHIELIVHYAIHHTPNRQPLPLSHAFKRFLQLLSTGILLPGSPSLSDPCDRAYPLNSFYDDADMDAICCDAQTILR</sequence>
<dbReference type="Proteomes" id="UP000887579">
    <property type="component" value="Unplaced"/>
</dbReference>
<dbReference type="WBParaSite" id="ES5_v2.g992.t2">
    <property type="protein sequence ID" value="ES5_v2.g992.t2"/>
    <property type="gene ID" value="ES5_v2.g992"/>
</dbReference>
<organism evidence="1 2">
    <name type="scientific">Panagrolaimus sp. ES5</name>
    <dbReference type="NCBI Taxonomy" id="591445"/>
    <lineage>
        <taxon>Eukaryota</taxon>
        <taxon>Metazoa</taxon>
        <taxon>Ecdysozoa</taxon>
        <taxon>Nematoda</taxon>
        <taxon>Chromadorea</taxon>
        <taxon>Rhabditida</taxon>
        <taxon>Tylenchina</taxon>
        <taxon>Panagrolaimomorpha</taxon>
        <taxon>Panagrolaimoidea</taxon>
        <taxon>Panagrolaimidae</taxon>
        <taxon>Panagrolaimus</taxon>
    </lineage>
</organism>
<name>A0AC34GYA8_9BILA</name>
<evidence type="ECO:0000313" key="2">
    <source>
        <dbReference type="WBParaSite" id="ES5_v2.g992.t2"/>
    </source>
</evidence>
<reference evidence="2" key="1">
    <citation type="submission" date="2022-11" db="UniProtKB">
        <authorList>
            <consortium name="WormBaseParasite"/>
        </authorList>
    </citation>
    <scope>IDENTIFICATION</scope>
</reference>
<accession>A0AC34GYA8</accession>
<proteinExistence type="predicted"/>